<evidence type="ECO:0000313" key="2">
    <source>
        <dbReference type="EMBL" id="SVE33083.1"/>
    </source>
</evidence>
<feature type="transmembrane region" description="Helical" evidence="1">
    <location>
        <begin position="205"/>
        <end position="227"/>
    </location>
</feature>
<evidence type="ECO:0008006" key="3">
    <source>
        <dbReference type="Google" id="ProtNLM"/>
    </source>
</evidence>
<evidence type="ECO:0000256" key="1">
    <source>
        <dbReference type="SAM" id="Phobius"/>
    </source>
</evidence>
<feature type="transmembrane region" description="Helical" evidence="1">
    <location>
        <begin position="149"/>
        <end position="167"/>
    </location>
</feature>
<keyword evidence="1" id="KW-0812">Transmembrane</keyword>
<sequence length="240" mass="27474">MVTGLALASKLSSAFVVLFVITYLSVRLIRDYLADRRRPRWQLLVAGLLVSGLVSTLTFRIAQPYAFSGSNILDFRLAQDFLNAINQQRQIQEGTYDWPPGIQWASTLPYLFPLKNIVLWGLGFPLGLAALASLIFAIYRLVVRNDWPLFLPVLWIVLYFIYFGALVLKTMRYYQPIYPMLVMLVAWLLFYIWDSRQRTRLLGRYSSAVAMFLGVVVVLGAVVWSLAFTSIYTRPATRIT</sequence>
<keyword evidence="1" id="KW-1133">Transmembrane helix</keyword>
<feature type="transmembrane region" description="Helical" evidence="1">
    <location>
        <begin position="117"/>
        <end position="142"/>
    </location>
</feature>
<reference evidence="2" key="1">
    <citation type="submission" date="2018-05" db="EMBL/GenBank/DDBJ databases">
        <authorList>
            <person name="Lanie J.A."/>
            <person name="Ng W.-L."/>
            <person name="Kazmierczak K.M."/>
            <person name="Andrzejewski T.M."/>
            <person name="Davidsen T.M."/>
            <person name="Wayne K.J."/>
            <person name="Tettelin H."/>
            <person name="Glass J.I."/>
            <person name="Rusch D."/>
            <person name="Podicherti R."/>
            <person name="Tsui H.-C.T."/>
            <person name="Winkler M.E."/>
        </authorList>
    </citation>
    <scope>NUCLEOTIDE SEQUENCE</scope>
</reference>
<dbReference type="EMBL" id="UINC01209875">
    <property type="protein sequence ID" value="SVE33083.1"/>
    <property type="molecule type" value="Genomic_DNA"/>
</dbReference>
<feature type="transmembrane region" description="Helical" evidence="1">
    <location>
        <begin position="173"/>
        <end position="193"/>
    </location>
</feature>
<proteinExistence type="predicted"/>
<name>A0A383CM06_9ZZZZ</name>
<protein>
    <recommendedName>
        <fullName evidence="3">Glycosyltransferase RgtA/B/C/D-like domain-containing protein</fullName>
    </recommendedName>
</protein>
<feature type="non-terminal residue" evidence="2">
    <location>
        <position position="240"/>
    </location>
</feature>
<accession>A0A383CM06</accession>
<feature type="transmembrane region" description="Helical" evidence="1">
    <location>
        <begin position="41"/>
        <end position="62"/>
    </location>
</feature>
<dbReference type="AlphaFoldDB" id="A0A383CM06"/>
<feature type="transmembrane region" description="Helical" evidence="1">
    <location>
        <begin position="12"/>
        <end position="29"/>
    </location>
</feature>
<gene>
    <name evidence="2" type="ORF">METZ01_LOCUS485937</name>
</gene>
<organism evidence="2">
    <name type="scientific">marine metagenome</name>
    <dbReference type="NCBI Taxonomy" id="408172"/>
    <lineage>
        <taxon>unclassified sequences</taxon>
        <taxon>metagenomes</taxon>
        <taxon>ecological metagenomes</taxon>
    </lineage>
</organism>
<keyword evidence="1" id="KW-0472">Membrane</keyword>